<keyword evidence="2" id="KW-1185">Reference proteome</keyword>
<protein>
    <submittedName>
        <fullName evidence="1">Uncharacterized protein</fullName>
    </submittedName>
</protein>
<dbReference type="Proteomes" id="UP000299102">
    <property type="component" value="Unassembled WGS sequence"/>
</dbReference>
<sequence length="310" mass="33921">MTLPDGPRALGAKILDEMITKLNAAGYVDAKEPNTQCGTMRRVTKERRRDKVGFFSGVVGVHVSWSPAGKRHLDCLISPTLVYSIVSRIATKVNDTESYPGVHTQAHTRARTHAHILKLEWEKVRLVHFHLDSTLVFDGGIVLNFGPGPTFDSDSVPLLNFAPRSAFNCDPTTNLSFDFDSHPTSSGYSVLGSSEPHQLVLGLSEALSVCCLEKRAFRVEKSTALALALSEIAPTLTKGHCVAATYRRIAARPRHASYANSNSIHLPHTYEIGIAVSRVRIASHRRAGVDEPDGDVCSDAFEPLRLCVLR</sequence>
<comment type="caution">
    <text evidence="1">The sequence shown here is derived from an EMBL/GenBank/DDBJ whole genome shotgun (WGS) entry which is preliminary data.</text>
</comment>
<reference evidence="1 2" key="1">
    <citation type="journal article" date="2019" name="Commun. Biol.">
        <title>The bagworm genome reveals a unique fibroin gene that provides high tensile strength.</title>
        <authorList>
            <person name="Kono N."/>
            <person name="Nakamura H."/>
            <person name="Ohtoshi R."/>
            <person name="Tomita M."/>
            <person name="Numata K."/>
            <person name="Arakawa K."/>
        </authorList>
    </citation>
    <scope>NUCLEOTIDE SEQUENCE [LARGE SCALE GENOMIC DNA]</scope>
</reference>
<dbReference type="AlphaFoldDB" id="A0A4C1VP54"/>
<dbReference type="EMBL" id="BGZK01000377">
    <property type="protein sequence ID" value="GBP40147.1"/>
    <property type="molecule type" value="Genomic_DNA"/>
</dbReference>
<evidence type="ECO:0000313" key="1">
    <source>
        <dbReference type="EMBL" id="GBP40147.1"/>
    </source>
</evidence>
<accession>A0A4C1VP54</accession>
<name>A0A4C1VP54_EUMVA</name>
<gene>
    <name evidence="1" type="ORF">EVAR_20289_1</name>
</gene>
<organism evidence="1 2">
    <name type="scientific">Eumeta variegata</name>
    <name type="common">Bagworm moth</name>
    <name type="synonym">Eumeta japonica</name>
    <dbReference type="NCBI Taxonomy" id="151549"/>
    <lineage>
        <taxon>Eukaryota</taxon>
        <taxon>Metazoa</taxon>
        <taxon>Ecdysozoa</taxon>
        <taxon>Arthropoda</taxon>
        <taxon>Hexapoda</taxon>
        <taxon>Insecta</taxon>
        <taxon>Pterygota</taxon>
        <taxon>Neoptera</taxon>
        <taxon>Endopterygota</taxon>
        <taxon>Lepidoptera</taxon>
        <taxon>Glossata</taxon>
        <taxon>Ditrysia</taxon>
        <taxon>Tineoidea</taxon>
        <taxon>Psychidae</taxon>
        <taxon>Oiketicinae</taxon>
        <taxon>Eumeta</taxon>
    </lineage>
</organism>
<proteinExistence type="predicted"/>
<evidence type="ECO:0000313" key="2">
    <source>
        <dbReference type="Proteomes" id="UP000299102"/>
    </source>
</evidence>